<reference evidence="2 3" key="1">
    <citation type="submission" date="2024-02" db="EMBL/GenBank/DDBJ databases">
        <title>STSV induces naive adaptation in Sulfolobus.</title>
        <authorList>
            <person name="Xiang X."/>
            <person name="Song M."/>
        </authorList>
    </citation>
    <scope>NUCLEOTIDE SEQUENCE [LARGE SCALE GENOMIC DNA]</scope>
    <source>
        <strain evidence="2 3">RT2</strain>
    </source>
</reference>
<dbReference type="PANTHER" id="PTHR33295:SF18">
    <property type="entry name" value="AAA+ ATPASE DOMAIN-CONTAINING PROTEIN"/>
    <property type="match status" value="1"/>
</dbReference>
<evidence type="ECO:0000313" key="2">
    <source>
        <dbReference type="EMBL" id="WWQ59456.1"/>
    </source>
</evidence>
<sequence length="119" mass="14132">MDSDVIDHVSLEPFSLNIIFGPRQVGKTTAVILLIEYLLKKIENPKSIFYFSCDKLADYKELDQVLEEYLKVKKRENIRTSYIILDEITFPKEWYRSIKYRIDKGDFKNDVIILTIYES</sequence>
<evidence type="ECO:0000259" key="1">
    <source>
        <dbReference type="Pfam" id="PF13173"/>
    </source>
</evidence>
<dbReference type="SUPFAM" id="SSF52540">
    <property type="entry name" value="P-loop containing nucleoside triphosphate hydrolases"/>
    <property type="match status" value="1"/>
</dbReference>
<accession>A0AAX4KZV5</accession>
<dbReference type="Gene3D" id="3.40.50.300">
    <property type="entry name" value="P-loop containing nucleotide triphosphate hydrolases"/>
    <property type="match status" value="1"/>
</dbReference>
<dbReference type="InterPro" id="IPR027417">
    <property type="entry name" value="P-loop_NTPase"/>
</dbReference>
<feature type="domain" description="AAA" evidence="1">
    <location>
        <begin position="16"/>
        <end position="113"/>
    </location>
</feature>
<dbReference type="InterPro" id="IPR041682">
    <property type="entry name" value="AAA_14"/>
</dbReference>
<dbReference type="PANTHER" id="PTHR33295">
    <property type="entry name" value="ATPASE"/>
    <property type="match status" value="1"/>
</dbReference>
<organism evidence="2 3">
    <name type="scientific">Sulfolobus tengchongensis</name>
    <dbReference type="NCBI Taxonomy" id="207809"/>
    <lineage>
        <taxon>Archaea</taxon>
        <taxon>Thermoproteota</taxon>
        <taxon>Thermoprotei</taxon>
        <taxon>Sulfolobales</taxon>
        <taxon>Sulfolobaceae</taxon>
        <taxon>Sulfolobus</taxon>
    </lineage>
</organism>
<dbReference type="Proteomes" id="UP001432202">
    <property type="component" value="Chromosome"/>
</dbReference>
<keyword evidence="3" id="KW-1185">Reference proteome</keyword>
<gene>
    <name evidence="2" type="ORF">V6M85_08075</name>
</gene>
<proteinExistence type="predicted"/>
<dbReference type="Pfam" id="PF13173">
    <property type="entry name" value="AAA_14"/>
    <property type="match status" value="1"/>
</dbReference>
<dbReference type="RefSeq" id="WP_338598621.1">
    <property type="nucleotide sequence ID" value="NZ_CP146016.1"/>
</dbReference>
<dbReference type="AlphaFoldDB" id="A0AAX4KZV5"/>
<evidence type="ECO:0000313" key="3">
    <source>
        <dbReference type="Proteomes" id="UP001432202"/>
    </source>
</evidence>
<dbReference type="GeneID" id="89336717"/>
<protein>
    <submittedName>
        <fullName evidence="2">AAA family ATPase</fullName>
    </submittedName>
</protein>
<dbReference type="EMBL" id="CP146016">
    <property type="protein sequence ID" value="WWQ59456.1"/>
    <property type="molecule type" value="Genomic_DNA"/>
</dbReference>
<name>A0AAX4KZV5_9CREN</name>